<evidence type="ECO:0000313" key="2">
    <source>
        <dbReference type="Proteomes" id="UP000219338"/>
    </source>
</evidence>
<keyword evidence="2" id="KW-1185">Reference proteome</keyword>
<evidence type="ECO:0000313" key="1">
    <source>
        <dbReference type="EMBL" id="SJL16603.1"/>
    </source>
</evidence>
<protein>
    <submittedName>
        <fullName evidence="1">Uncharacterized protein</fullName>
    </submittedName>
</protein>
<name>A0A284S6G4_ARMOS</name>
<accession>A0A284S6G4</accession>
<dbReference type="Proteomes" id="UP000219338">
    <property type="component" value="Unassembled WGS sequence"/>
</dbReference>
<reference evidence="2" key="1">
    <citation type="journal article" date="2017" name="Nat. Ecol. Evol.">
        <title>Genome expansion and lineage-specific genetic innovations in the forest pathogenic fungi Armillaria.</title>
        <authorList>
            <person name="Sipos G."/>
            <person name="Prasanna A.N."/>
            <person name="Walter M.C."/>
            <person name="O'Connor E."/>
            <person name="Balint B."/>
            <person name="Krizsan K."/>
            <person name="Kiss B."/>
            <person name="Hess J."/>
            <person name="Varga T."/>
            <person name="Slot J."/>
            <person name="Riley R."/>
            <person name="Boka B."/>
            <person name="Rigling D."/>
            <person name="Barry K."/>
            <person name="Lee J."/>
            <person name="Mihaltcheva S."/>
            <person name="LaButti K."/>
            <person name="Lipzen A."/>
            <person name="Waldron R."/>
            <person name="Moloney N.M."/>
            <person name="Sperisen C."/>
            <person name="Kredics L."/>
            <person name="Vagvoelgyi C."/>
            <person name="Patrignani A."/>
            <person name="Fitzpatrick D."/>
            <person name="Nagy I."/>
            <person name="Doyle S."/>
            <person name="Anderson J.B."/>
            <person name="Grigoriev I.V."/>
            <person name="Gueldener U."/>
            <person name="Muensterkoetter M."/>
            <person name="Nagy L.G."/>
        </authorList>
    </citation>
    <scope>NUCLEOTIDE SEQUENCE [LARGE SCALE GENOMIC DNA]</scope>
    <source>
        <strain evidence="2">C18/9</strain>
    </source>
</reference>
<proteinExistence type="predicted"/>
<sequence>MASCLAFVAGFDFSSRRRIFVPQARMERTVDKAIHGSSRVNVVSNLKTRDRRPPSKVELTLSGEVDLGSLPSRDLDPSSNICISQCPSTQLLTGIFCRAEVKSKHSKVLPQPPLATESLLGDLPDFFKIGILRGESLRSQSWERGTISRVLVSISGHWMLQHATLVTGDGSIFRDGGNQDLTIRSVCAQSWRGAFIFSLF</sequence>
<organism evidence="1 2">
    <name type="scientific">Armillaria ostoyae</name>
    <name type="common">Armillaria root rot fungus</name>
    <dbReference type="NCBI Taxonomy" id="47428"/>
    <lineage>
        <taxon>Eukaryota</taxon>
        <taxon>Fungi</taxon>
        <taxon>Dikarya</taxon>
        <taxon>Basidiomycota</taxon>
        <taxon>Agaricomycotina</taxon>
        <taxon>Agaricomycetes</taxon>
        <taxon>Agaricomycetidae</taxon>
        <taxon>Agaricales</taxon>
        <taxon>Marasmiineae</taxon>
        <taxon>Physalacriaceae</taxon>
        <taxon>Armillaria</taxon>
    </lineage>
</organism>
<gene>
    <name evidence="1" type="ORF">ARMOST_20129</name>
</gene>
<dbReference type="AlphaFoldDB" id="A0A284S6G4"/>
<dbReference type="EMBL" id="FUEG01000036">
    <property type="protein sequence ID" value="SJL16603.1"/>
    <property type="molecule type" value="Genomic_DNA"/>
</dbReference>